<feature type="transmembrane region" description="Helical" evidence="1">
    <location>
        <begin position="49"/>
        <end position="66"/>
    </location>
</feature>
<sequence>MGQQLRLRTCFGNVCLLFIHDCSLPICFLSHIISTEMKPTNSFLNLKTMFFRTLLLVVSLCTIQLVNGNDWRTHTHADRDESDRKNNLVVNGIDETEDENINQIVEDLGRKLDIENPLQDVVRVYRRICRKKPRPIVICLTSHKIRVRWILAYRARRLWTEKLFVSEHLPKQVRELEIDTRRWAQSRNYTTGAVWVWRAQVFYRKHKESPRYRVLDHAHLYYLIRNETAEELIQEGNQQWVPRTIRIKS</sequence>
<organism evidence="2">
    <name type="scientific">Cacopsylla melanoneura</name>
    <dbReference type="NCBI Taxonomy" id="428564"/>
    <lineage>
        <taxon>Eukaryota</taxon>
        <taxon>Metazoa</taxon>
        <taxon>Ecdysozoa</taxon>
        <taxon>Arthropoda</taxon>
        <taxon>Hexapoda</taxon>
        <taxon>Insecta</taxon>
        <taxon>Pterygota</taxon>
        <taxon>Neoptera</taxon>
        <taxon>Paraneoptera</taxon>
        <taxon>Hemiptera</taxon>
        <taxon>Sternorrhyncha</taxon>
        <taxon>Psylloidea</taxon>
        <taxon>Psyllidae</taxon>
        <taxon>Psyllinae</taxon>
        <taxon>Cacopsylla</taxon>
    </lineage>
</organism>
<dbReference type="EMBL" id="HBUF01424569">
    <property type="protein sequence ID" value="CAG6741251.1"/>
    <property type="molecule type" value="Transcribed_RNA"/>
</dbReference>
<keyword evidence="1" id="KW-0812">Transmembrane</keyword>
<protein>
    <submittedName>
        <fullName evidence="2">Uncharacterized protein</fullName>
    </submittedName>
</protein>
<proteinExistence type="predicted"/>
<name>A0A8D9E5G0_9HEMI</name>
<evidence type="ECO:0000256" key="1">
    <source>
        <dbReference type="SAM" id="Phobius"/>
    </source>
</evidence>
<evidence type="ECO:0000313" key="2">
    <source>
        <dbReference type="EMBL" id="CAG6741251.1"/>
    </source>
</evidence>
<feature type="transmembrane region" description="Helical" evidence="1">
    <location>
        <begin position="12"/>
        <end position="33"/>
    </location>
</feature>
<dbReference type="AlphaFoldDB" id="A0A8D9E5G0"/>
<keyword evidence="1" id="KW-0472">Membrane</keyword>
<keyword evidence="1" id="KW-1133">Transmembrane helix</keyword>
<accession>A0A8D9E5G0</accession>
<reference evidence="2" key="1">
    <citation type="submission" date="2021-05" db="EMBL/GenBank/DDBJ databases">
        <authorList>
            <person name="Alioto T."/>
            <person name="Alioto T."/>
            <person name="Gomez Garrido J."/>
        </authorList>
    </citation>
    <scope>NUCLEOTIDE SEQUENCE</scope>
</reference>